<dbReference type="Proteomes" id="UP001515480">
    <property type="component" value="Unassembled WGS sequence"/>
</dbReference>
<evidence type="ECO:0000313" key="2">
    <source>
        <dbReference type="EMBL" id="KAL1511187.1"/>
    </source>
</evidence>
<protein>
    <submittedName>
        <fullName evidence="2">Uncharacterized protein</fullName>
    </submittedName>
</protein>
<feature type="region of interest" description="Disordered" evidence="1">
    <location>
        <begin position="72"/>
        <end position="106"/>
    </location>
</feature>
<name>A0AB34J190_PRYPA</name>
<gene>
    <name evidence="2" type="ORF">AB1Y20_006002</name>
</gene>
<reference evidence="2 3" key="1">
    <citation type="journal article" date="2024" name="Science">
        <title>Giant polyketide synthase enzymes in the biosynthesis of giant marine polyether toxins.</title>
        <authorList>
            <person name="Fallon T.R."/>
            <person name="Shende V.V."/>
            <person name="Wierzbicki I.H."/>
            <person name="Pendleton A.L."/>
            <person name="Watervoot N.F."/>
            <person name="Auber R.P."/>
            <person name="Gonzalez D.J."/>
            <person name="Wisecaver J.H."/>
            <person name="Moore B.S."/>
        </authorList>
    </citation>
    <scope>NUCLEOTIDE SEQUENCE [LARGE SCALE GENOMIC DNA]</scope>
    <source>
        <strain evidence="2 3">12B1</strain>
    </source>
</reference>
<evidence type="ECO:0000256" key="1">
    <source>
        <dbReference type="SAM" id="MobiDB-lite"/>
    </source>
</evidence>
<proteinExistence type="predicted"/>
<feature type="region of interest" description="Disordered" evidence="1">
    <location>
        <begin position="1"/>
        <end position="26"/>
    </location>
</feature>
<dbReference type="EMBL" id="JBGBPQ010000014">
    <property type="protein sequence ID" value="KAL1511187.1"/>
    <property type="molecule type" value="Genomic_DNA"/>
</dbReference>
<keyword evidence="3" id="KW-1185">Reference proteome</keyword>
<dbReference type="AlphaFoldDB" id="A0AB34J190"/>
<organism evidence="2 3">
    <name type="scientific">Prymnesium parvum</name>
    <name type="common">Toxic golden alga</name>
    <dbReference type="NCBI Taxonomy" id="97485"/>
    <lineage>
        <taxon>Eukaryota</taxon>
        <taxon>Haptista</taxon>
        <taxon>Haptophyta</taxon>
        <taxon>Prymnesiophyceae</taxon>
        <taxon>Prymnesiales</taxon>
        <taxon>Prymnesiaceae</taxon>
        <taxon>Prymnesium</taxon>
    </lineage>
</organism>
<evidence type="ECO:0000313" key="3">
    <source>
        <dbReference type="Proteomes" id="UP001515480"/>
    </source>
</evidence>
<accession>A0AB34J190</accession>
<comment type="caution">
    <text evidence="2">The sequence shown here is derived from an EMBL/GenBank/DDBJ whole genome shotgun (WGS) entry which is preliminary data.</text>
</comment>
<sequence length="106" mass="11236">MPHGAARSPSLKRPRSAQDDEGDEGIEEWIAQDNGTFRRVEPCASDLPAPKRAHAELDAVELQRGCSCSGAHAVPAGASSPEISISAEGSMQDVCPTHSRRKAPFS</sequence>